<dbReference type="PANTHER" id="PTHR34580">
    <property type="match status" value="1"/>
</dbReference>
<protein>
    <submittedName>
        <fullName evidence="3">Transcriptional factor MdcH</fullName>
    </submittedName>
</protein>
<dbReference type="HOGENOM" id="CLU_041141_0_1_6"/>
<dbReference type="InterPro" id="IPR057727">
    <property type="entry name" value="WCX_dom"/>
</dbReference>
<dbReference type="OrthoDB" id="8595817at2"/>
<sequence>MPSAKSHSTVSRQWELLKHLPKRESGITVTELLARLESSGFKISRRTVERDLIDLSLVFPLQCSENITPQAWYWTPGVNVELQGITLTEALSLTLVADAIRPLLPSSMLSVLEPRFVHARQKLKGLEDDNPAARWLEKVASVRPDLNLQAPDIDPLLLETLQRALINERQVQCQYYSAHTDKLSELTLNPLAMVQRGLVTYLIATAHPYTDVRQFAVHRFRNVDQLDKPVEGLQAFDLCAYLASDALQFGTPEKIQFQAWVSERQTRLIRETPLSADMTLEPLEDGFRVRSTLSNTWQLHWWILSLGDSMVVEQPPELRAQIGKTLHRAAAAYRPLDSVADAIGTVVSLQNLAGATQTVAPGS</sequence>
<dbReference type="PANTHER" id="PTHR34580:SF1">
    <property type="entry name" value="PROTEIN PAFC"/>
    <property type="match status" value="1"/>
</dbReference>
<feature type="domain" description="WYL" evidence="1">
    <location>
        <begin position="158"/>
        <end position="223"/>
    </location>
</feature>
<evidence type="ECO:0000259" key="2">
    <source>
        <dbReference type="Pfam" id="PF25583"/>
    </source>
</evidence>
<evidence type="ECO:0000313" key="4">
    <source>
        <dbReference type="Proteomes" id="UP000026913"/>
    </source>
</evidence>
<dbReference type="EMBL" id="CP005960">
    <property type="protein sequence ID" value="AHZ69771.1"/>
    <property type="molecule type" value="Genomic_DNA"/>
</dbReference>
<dbReference type="InterPro" id="IPR051534">
    <property type="entry name" value="CBASS_pafABC_assoc_protein"/>
</dbReference>
<evidence type="ECO:0000313" key="3">
    <source>
        <dbReference type="EMBL" id="AHZ69771.1"/>
    </source>
</evidence>
<gene>
    <name evidence="3" type="ORF">OU5_2692</name>
</gene>
<dbReference type="InterPro" id="IPR026881">
    <property type="entry name" value="WYL_dom"/>
</dbReference>
<evidence type="ECO:0000259" key="1">
    <source>
        <dbReference type="Pfam" id="PF13280"/>
    </source>
</evidence>
<dbReference type="PROSITE" id="PS52050">
    <property type="entry name" value="WYL"/>
    <property type="match status" value="1"/>
</dbReference>
<proteinExistence type="predicted"/>
<dbReference type="RefSeq" id="WP_010463622.1">
    <property type="nucleotide sequence ID" value="NZ_CP005960.1"/>
</dbReference>
<name>A0A024EB03_9PSED</name>
<dbReference type="Pfam" id="PF13280">
    <property type="entry name" value="WYL"/>
    <property type="match status" value="1"/>
</dbReference>
<reference evidence="3 4" key="1">
    <citation type="journal article" date="2012" name="J. Bacteriol.">
        <title>Genome sequence of cold-adapted Pseudomonas mandelii strain JR-1.</title>
        <authorList>
            <person name="Jang S.H."/>
            <person name="Kim J."/>
            <person name="Kim J."/>
            <person name="Hong S."/>
            <person name="Lee C."/>
        </authorList>
    </citation>
    <scope>NUCLEOTIDE SEQUENCE [LARGE SCALE GENOMIC DNA]</scope>
    <source>
        <strain evidence="3 4">JR-1</strain>
    </source>
</reference>
<dbReference type="Proteomes" id="UP000026913">
    <property type="component" value="Chromosome"/>
</dbReference>
<accession>A0A024EB03</accession>
<organism evidence="3 4">
    <name type="scientific">Pseudomonas mandelii JR-1</name>
    <dbReference type="NCBI Taxonomy" id="1147786"/>
    <lineage>
        <taxon>Bacteria</taxon>
        <taxon>Pseudomonadati</taxon>
        <taxon>Pseudomonadota</taxon>
        <taxon>Gammaproteobacteria</taxon>
        <taxon>Pseudomonadales</taxon>
        <taxon>Pseudomonadaceae</taxon>
        <taxon>Pseudomonas</taxon>
    </lineage>
</organism>
<dbReference type="AlphaFoldDB" id="A0A024EB03"/>
<dbReference type="Pfam" id="PF25583">
    <property type="entry name" value="WCX"/>
    <property type="match status" value="1"/>
</dbReference>
<dbReference type="KEGG" id="pman:OU5_2692"/>
<feature type="domain" description="WCX" evidence="2">
    <location>
        <begin position="254"/>
        <end position="330"/>
    </location>
</feature>